<comment type="function">
    <text evidence="9">CRISPR (clustered regularly interspaced short palindromic repeat), is an adaptive immune system that provides protection against mobile genetic elements (viruses, transposable elements and conjugative plasmids). CRISPR clusters contain sequences complementary to antecedent mobile elements and target invading nucleic acids. CRISPR clusters are transcribed and processed into CRISPR RNA (crRNA). Functions as a ssRNA-specific endoribonuclease. Involved in the integration of spacer DNA into the CRISPR cassette.</text>
</comment>
<dbReference type="GO" id="GO:0004519">
    <property type="term" value="F:endonuclease activity"/>
    <property type="evidence" value="ECO:0007669"/>
    <property type="project" value="UniProtKB-KW"/>
</dbReference>
<evidence type="ECO:0000256" key="9">
    <source>
        <dbReference type="HAMAP-Rule" id="MF_01471"/>
    </source>
</evidence>
<comment type="cofactor">
    <cofactor evidence="1 9">
        <name>Mg(2+)</name>
        <dbReference type="ChEBI" id="CHEBI:18420"/>
    </cofactor>
</comment>
<feature type="binding site" evidence="9">
    <location>
        <position position="10"/>
    </location>
    <ligand>
        <name>Mg(2+)</name>
        <dbReference type="ChEBI" id="CHEBI:18420"/>
        <note>catalytic</note>
    </ligand>
</feature>
<keyword evidence="4 9" id="KW-0479">Metal-binding</keyword>
<protein>
    <recommendedName>
        <fullName evidence="9">CRISPR-associated endoribonuclease Cas2</fullName>
        <ecNumber evidence="9">3.1.-.-</ecNumber>
    </recommendedName>
</protein>
<evidence type="ECO:0000256" key="7">
    <source>
        <dbReference type="ARBA" id="ARBA00022842"/>
    </source>
</evidence>
<evidence type="ECO:0000313" key="11">
    <source>
        <dbReference type="EMBL" id="AXY00912.1"/>
    </source>
</evidence>
<dbReference type="HAMAP" id="MF_01471">
    <property type="entry name" value="Cas2"/>
    <property type="match status" value="1"/>
</dbReference>
<dbReference type="RefSeq" id="WP_128810745.1">
    <property type="nucleotide sequence ID" value="NZ_CP032093.1"/>
</dbReference>
<dbReference type="NCBIfam" id="TIGR01573">
    <property type="entry name" value="cas2"/>
    <property type="match status" value="1"/>
</dbReference>
<evidence type="ECO:0000256" key="5">
    <source>
        <dbReference type="ARBA" id="ARBA00022759"/>
    </source>
</evidence>
<dbReference type="PANTHER" id="PTHR34405">
    <property type="entry name" value="CRISPR-ASSOCIATED ENDORIBONUCLEASE CAS2"/>
    <property type="match status" value="1"/>
</dbReference>
<evidence type="ECO:0000256" key="4">
    <source>
        <dbReference type="ARBA" id="ARBA00022723"/>
    </source>
</evidence>
<organism evidence="11 12">
    <name type="scientific">Vibrio alfacsensis</name>
    <dbReference type="NCBI Taxonomy" id="1074311"/>
    <lineage>
        <taxon>Bacteria</taxon>
        <taxon>Pseudomonadati</taxon>
        <taxon>Pseudomonadota</taxon>
        <taxon>Gammaproteobacteria</taxon>
        <taxon>Vibrionales</taxon>
        <taxon>Vibrionaceae</taxon>
        <taxon>Vibrio</taxon>
    </lineage>
</organism>
<keyword evidence="12" id="KW-1185">Reference proteome</keyword>
<comment type="similarity">
    <text evidence="2 9 10">Belongs to the CRISPR-associated endoribonuclease Cas2 protein family.</text>
</comment>
<keyword evidence="3 9" id="KW-0540">Nuclease</keyword>
<dbReference type="Gene3D" id="3.30.70.240">
    <property type="match status" value="1"/>
</dbReference>
<dbReference type="PANTHER" id="PTHR34405:SF3">
    <property type="entry name" value="CRISPR-ASSOCIATED ENDORIBONUCLEASE CAS2 3"/>
    <property type="match status" value="1"/>
</dbReference>
<dbReference type="EC" id="3.1.-.-" evidence="9"/>
<dbReference type="InterPro" id="IPR019199">
    <property type="entry name" value="Virulence_VapD/CRISPR_Cas2"/>
</dbReference>
<dbReference type="Proteomes" id="UP000262832">
    <property type="component" value="Chromosome I"/>
</dbReference>
<name>A0ABM6YTF7_9VIBR</name>
<dbReference type="SUPFAM" id="SSF143430">
    <property type="entry name" value="TTP0101/SSO1404-like"/>
    <property type="match status" value="1"/>
</dbReference>
<comment type="subunit">
    <text evidence="9">Homodimer, forms a heterotetramer with a Cas1 homodimer.</text>
</comment>
<evidence type="ECO:0000256" key="1">
    <source>
        <dbReference type="ARBA" id="ARBA00001946"/>
    </source>
</evidence>
<keyword evidence="7 9" id="KW-0460">Magnesium</keyword>
<keyword evidence="5 9" id="KW-0255">Endonuclease</keyword>
<dbReference type="PIRSF" id="PIRSF032582">
    <property type="entry name" value="Cas2"/>
    <property type="match status" value="1"/>
</dbReference>
<evidence type="ECO:0000256" key="3">
    <source>
        <dbReference type="ARBA" id="ARBA00022722"/>
    </source>
</evidence>
<keyword evidence="6 9" id="KW-0378">Hydrolase</keyword>
<dbReference type="Pfam" id="PF09827">
    <property type="entry name" value="CRISPR_Cas2"/>
    <property type="match status" value="1"/>
</dbReference>
<sequence>MRHIFLVCYDISDNKTRRYVEKALLNHGVRVQYSVFECMLTLQQLHRLRYSLRQKIDPITDAVHYFHLCKHCKAKRFAQGSGQIHTYKSYELV</sequence>
<evidence type="ECO:0000256" key="8">
    <source>
        <dbReference type="ARBA" id="ARBA00023118"/>
    </source>
</evidence>
<proteinExistence type="inferred from homology"/>
<dbReference type="InterPro" id="IPR021127">
    <property type="entry name" value="CRISPR_associated_Cas2"/>
</dbReference>
<evidence type="ECO:0000256" key="6">
    <source>
        <dbReference type="ARBA" id="ARBA00022801"/>
    </source>
</evidence>
<evidence type="ECO:0000313" key="12">
    <source>
        <dbReference type="Proteomes" id="UP000262832"/>
    </source>
</evidence>
<reference evidence="11 12" key="1">
    <citation type="submission" date="2018-08" db="EMBL/GenBank/DDBJ databases">
        <title>Genomic taxonomy of the Vibrionaceae family.</title>
        <authorList>
            <person name="Gomez-Gil B."/>
            <person name="Tanaka M."/>
            <person name="Sawabe T."/>
            <person name="Enciso-Ibarra K."/>
        </authorList>
    </citation>
    <scope>NUCLEOTIDE SEQUENCE [LARGE SCALE GENOMIC DNA]</scope>
    <source>
        <strain evidence="11 12">CAIM 1831</strain>
    </source>
</reference>
<dbReference type="CDD" id="cd09725">
    <property type="entry name" value="Cas2_I_II_III"/>
    <property type="match status" value="1"/>
</dbReference>
<dbReference type="EMBL" id="CP032093">
    <property type="protein sequence ID" value="AXY00912.1"/>
    <property type="molecule type" value="Genomic_DNA"/>
</dbReference>
<keyword evidence="8 9" id="KW-0051">Antiviral defense</keyword>
<gene>
    <name evidence="9 11" type="primary">cas2</name>
    <name evidence="11" type="ORF">D1115_06415</name>
</gene>
<evidence type="ECO:0000256" key="2">
    <source>
        <dbReference type="ARBA" id="ARBA00009959"/>
    </source>
</evidence>
<evidence type="ECO:0000256" key="10">
    <source>
        <dbReference type="PIRNR" id="PIRNR032582"/>
    </source>
</evidence>
<accession>A0ABM6YTF7</accession>